<dbReference type="CDD" id="cd12148">
    <property type="entry name" value="fungal_TF_MHR"/>
    <property type="match status" value="1"/>
</dbReference>
<dbReference type="SMART" id="SM00906">
    <property type="entry name" value="Fungal_trans"/>
    <property type="match status" value="1"/>
</dbReference>
<dbReference type="PANTHER" id="PTHR31668">
    <property type="entry name" value="GLUCOSE TRANSPORT TRANSCRIPTION REGULATOR RGT1-RELATED-RELATED"/>
    <property type="match status" value="1"/>
</dbReference>
<dbReference type="InterPro" id="IPR050797">
    <property type="entry name" value="Carb_Metab_Trans_Reg"/>
</dbReference>
<comment type="caution">
    <text evidence="5">The sequence shown here is derived from an EMBL/GenBank/DDBJ whole genome shotgun (WGS) entry which is preliminary data.</text>
</comment>
<evidence type="ECO:0000313" key="5">
    <source>
        <dbReference type="EMBL" id="KAL1839806.1"/>
    </source>
</evidence>
<feature type="region of interest" description="Disordered" evidence="2">
    <location>
        <begin position="316"/>
        <end position="344"/>
    </location>
</feature>
<feature type="transmembrane region" description="Helical" evidence="3">
    <location>
        <begin position="403"/>
        <end position="423"/>
    </location>
</feature>
<accession>A0ABR3VF95</accession>
<protein>
    <recommendedName>
        <fullName evidence="4">Xylanolytic transcriptional activator regulatory domain-containing protein</fullName>
    </recommendedName>
</protein>
<gene>
    <name evidence="5" type="ORF">VTK73DRAFT_3912</name>
</gene>
<keyword evidence="1" id="KW-0539">Nucleus</keyword>
<keyword evidence="3" id="KW-1133">Transmembrane helix</keyword>
<keyword evidence="3" id="KW-0472">Membrane</keyword>
<organism evidence="5 6">
    <name type="scientific">Phialemonium thermophilum</name>
    <dbReference type="NCBI Taxonomy" id="223376"/>
    <lineage>
        <taxon>Eukaryota</taxon>
        <taxon>Fungi</taxon>
        <taxon>Dikarya</taxon>
        <taxon>Ascomycota</taxon>
        <taxon>Pezizomycotina</taxon>
        <taxon>Sordariomycetes</taxon>
        <taxon>Sordariomycetidae</taxon>
        <taxon>Cephalothecales</taxon>
        <taxon>Cephalothecaceae</taxon>
        <taxon>Phialemonium</taxon>
    </lineage>
</organism>
<feature type="domain" description="Xylanolytic transcriptional activator regulatory" evidence="4">
    <location>
        <begin position="99"/>
        <end position="171"/>
    </location>
</feature>
<dbReference type="InterPro" id="IPR007219">
    <property type="entry name" value="XnlR_reg_dom"/>
</dbReference>
<sequence>MMPILSRSQLRRHPPLQSMPVVLLAAVCASAVPYVVHDPMLFVSGSYTESLAEGLWQMVYEGVHAASRHPKLAVVQAALLYLQHLPTRHHDIPGESCVRSVFLGGTVALAMSLGLHLEPRPWGIPAWEKRLRRRLWWAVYLEDKWTSLLLGRPPIIRPDEWDVLDLDEGDFFDDDDHGNDDERSVDVHLSAAGGGAAAASSSSSSPSFYARVFPYFIRLARLAENIHQTFYTLRNSQRLSNNFRASIDAARPIREGLQSWYSGLPDDLRLRPREGGGAGTQSPPKRHHGVAVLHFAYLTLELLLYRAILRPLARSPPPPPISSEDAPPSAGAAPTTSPWHDPQSPWQLDDLVVDSLQLDQLPVVDSSVFGEAAEATINAAEKCAGIIVNFLGTLSAQDFDVLWYPWTSVCFATVTNFIVLLLVQAPTEWHATRSKELLDKWSSTLQSQHKNHTALMRLGLVRLHSLNAAELDQVFLLSPAAKEVLRRRSPSVR</sequence>
<evidence type="ECO:0000259" key="4">
    <source>
        <dbReference type="SMART" id="SM00906"/>
    </source>
</evidence>
<evidence type="ECO:0000256" key="1">
    <source>
        <dbReference type="ARBA" id="ARBA00023242"/>
    </source>
</evidence>
<evidence type="ECO:0000313" key="6">
    <source>
        <dbReference type="Proteomes" id="UP001586593"/>
    </source>
</evidence>
<reference evidence="5 6" key="1">
    <citation type="journal article" date="2024" name="Commun. Biol.">
        <title>Comparative genomic analysis of thermophilic fungi reveals convergent evolutionary adaptations and gene losses.</title>
        <authorList>
            <person name="Steindorff A.S."/>
            <person name="Aguilar-Pontes M.V."/>
            <person name="Robinson A.J."/>
            <person name="Andreopoulos B."/>
            <person name="LaButti K."/>
            <person name="Kuo A."/>
            <person name="Mondo S."/>
            <person name="Riley R."/>
            <person name="Otillar R."/>
            <person name="Haridas S."/>
            <person name="Lipzen A."/>
            <person name="Grimwood J."/>
            <person name="Schmutz J."/>
            <person name="Clum A."/>
            <person name="Reid I.D."/>
            <person name="Moisan M.C."/>
            <person name="Butler G."/>
            <person name="Nguyen T.T.M."/>
            <person name="Dewar K."/>
            <person name="Conant G."/>
            <person name="Drula E."/>
            <person name="Henrissat B."/>
            <person name="Hansel C."/>
            <person name="Singer S."/>
            <person name="Hutchinson M.I."/>
            <person name="de Vries R.P."/>
            <person name="Natvig D.O."/>
            <person name="Powell A.J."/>
            <person name="Tsang A."/>
            <person name="Grigoriev I.V."/>
        </authorList>
    </citation>
    <scope>NUCLEOTIDE SEQUENCE [LARGE SCALE GENOMIC DNA]</scope>
    <source>
        <strain evidence="5 6">ATCC 24622</strain>
    </source>
</reference>
<name>A0ABR3VF95_9PEZI</name>
<dbReference type="Pfam" id="PF04082">
    <property type="entry name" value="Fungal_trans"/>
    <property type="match status" value="1"/>
</dbReference>
<dbReference type="EMBL" id="JAZHXJ010002283">
    <property type="protein sequence ID" value="KAL1839806.1"/>
    <property type="molecule type" value="Genomic_DNA"/>
</dbReference>
<dbReference type="Proteomes" id="UP001586593">
    <property type="component" value="Unassembled WGS sequence"/>
</dbReference>
<dbReference type="PANTHER" id="PTHR31668:SF4">
    <property type="entry name" value="TRANSCRIPTIONAL ACTIVATOR PROTEIN DAL81"/>
    <property type="match status" value="1"/>
</dbReference>
<evidence type="ECO:0000256" key="2">
    <source>
        <dbReference type="SAM" id="MobiDB-lite"/>
    </source>
</evidence>
<proteinExistence type="predicted"/>
<keyword evidence="3" id="KW-0812">Transmembrane</keyword>
<feature type="compositionally biased region" description="Low complexity" evidence="2">
    <location>
        <begin position="322"/>
        <end position="338"/>
    </location>
</feature>
<keyword evidence="6" id="KW-1185">Reference proteome</keyword>
<evidence type="ECO:0000256" key="3">
    <source>
        <dbReference type="SAM" id="Phobius"/>
    </source>
</evidence>